<dbReference type="InterPro" id="IPR001138">
    <property type="entry name" value="Zn2Cys6_DnaBD"/>
</dbReference>
<dbReference type="AlphaFoldDB" id="A0AA43QPC9"/>
<evidence type="ECO:0000256" key="1">
    <source>
        <dbReference type="ARBA" id="ARBA00023242"/>
    </source>
</evidence>
<keyword evidence="1" id="KW-0539">Nucleus</keyword>
<dbReference type="Proteomes" id="UP001161017">
    <property type="component" value="Unassembled WGS sequence"/>
</dbReference>
<dbReference type="PROSITE" id="PS50048">
    <property type="entry name" value="ZN2_CY6_FUNGAL_2"/>
    <property type="match status" value="1"/>
</dbReference>
<reference evidence="3" key="1">
    <citation type="journal article" date="2023" name="Genome Biol. Evol.">
        <title>First Whole Genome Sequence and Flow Cytometry Genome Size Data for the Lichen-Forming Fungus Ramalina farinacea (Ascomycota).</title>
        <authorList>
            <person name="Llewellyn T."/>
            <person name="Mian S."/>
            <person name="Hill R."/>
            <person name="Leitch I.J."/>
            <person name="Gaya E."/>
        </authorList>
    </citation>
    <scope>NUCLEOTIDE SEQUENCE</scope>
    <source>
        <strain evidence="3">LIQ254RAFAR</strain>
    </source>
</reference>
<accession>A0AA43QPC9</accession>
<protein>
    <recommendedName>
        <fullName evidence="2">Zn(2)-C6 fungal-type domain-containing protein</fullName>
    </recommendedName>
</protein>
<name>A0AA43QPC9_9LECA</name>
<dbReference type="Gene3D" id="4.10.240.10">
    <property type="entry name" value="Zn(2)-C6 fungal-type DNA-binding domain"/>
    <property type="match status" value="1"/>
</dbReference>
<dbReference type="GO" id="GO:0008270">
    <property type="term" value="F:zinc ion binding"/>
    <property type="evidence" value="ECO:0007669"/>
    <property type="project" value="InterPro"/>
</dbReference>
<dbReference type="CDD" id="cd00067">
    <property type="entry name" value="GAL4"/>
    <property type="match status" value="1"/>
</dbReference>
<feature type="domain" description="Zn(2)-C6 fungal-type" evidence="2">
    <location>
        <begin position="9"/>
        <end position="37"/>
    </location>
</feature>
<dbReference type="GO" id="GO:0000981">
    <property type="term" value="F:DNA-binding transcription factor activity, RNA polymerase II-specific"/>
    <property type="evidence" value="ECO:0007669"/>
    <property type="project" value="InterPro"/>
</dbReference>
<comment type="caution">
    <text evidence="3">The sequence shown here is derived from an EMBL/GenBank/DDBJ whole genome shotgun (WGS) entry which is preliminary data.</text>
</comment>
<dbReference type="Pfam" id="PF11951">
    <property type="entry name" value="Fungal_trans_2"/>
    <property type="match status" value="1"/>
</dbReference>
<gene>
    <name evidence="3" type="ORF">OHK93_007244</name>
</gene>
<dbReference type="SUPFAM" id="SSF57701">
    <property type="entry name" value="Zn2/Cys6 DNA-binding domain"/>
    <property type="match status" value="1"/>
</dbReference>
<dbReference type="InterPro" id="IPR036864">
    <property type="entry name" value="Zn2-C6_fun-type_DNA-bd_sf"/>
</dbReference>
<dbReference type="SMART" id="SM00066">
    <property type="entry name" value="GAL4"/>
    <property type="match status" value="1"/>
</dbReference>
<dbReference type="PANTHER" id="PTHR38111">
    <property type="entry name" value="ZN(2)-C6 FUNGAL-TYPE DOMAIN-CONTAINING PROTEIN-RELATED"/>
    <property type="match status" value="1"/>
</dbReference>
<dbReference type="Pfam" id="PF00172">
    <property type="entry name" value="Zn_clus"/>
    <property type="match status" value="1"/>
</dbReference>
<keyword evidence="4" id="KW-1185">Reference proteome</keyword>
<dbReference type="InterPro" id="IPR053178">
    <property type="entry name" value="Osmoadaptation_assoc"/>
</dbReference>
<evidence type="ECO:0000313" key="3">
    <source>
        <dbReference type="EMBL" id="MDI1487970.1"/>
    </source>
</evidence>
<proteinExistence type="predicted"/>
<evidence type="ECO:0000313" key="4">
    <source>
        <dbReference type="Proteomes" id="UP001161017"/>
    </source>
</evidence>
<organism evidence="3 4">
    <name type="scientific">Ramalina farinacea</name>
    <dbReference type="NCBI Taxonomy" id="258253"/>
    <lineage>
        <taxon>Eukaryota</taxon>
        <taxon>Fungi</taxon>
        <taxon>Dikarya</taxon>
        <taxon>Ascomycota</taxon>
        <taxon>Pezizomycotina</taxon>
        <taxon>Lecanoromycetes</taxon>
        <taxon>OSLEUM clade</taxon>
        <taxon>Lecanoromycetidae</taxon>
        <taxon>Lecanorales</taxon>
        <taxon>Lecanorineae</taxon>
        <taxon>Ramalinaceae</taxon>
        <taxon>Ramalina</taxon>
    </lineage>
</organism>
<dbReference type="EMBL" id="JAPUFD010000006">
    <property type="protein sequence ID" value="MDI1487970.1"/>
    <property type="molecule type" value="Genomic_DNA"/>
</dbReference>
<dbReference type="InterPro" id="IPR021858">
    <property type="entry name" value="Fun_TF"/>
</dbReference>
<sequence length="568" mass="64339">MVKAPRSKGCRVCVERRIKCDQTRPTCLRCRKANKKCPGYEVVKFVDEGPSIKELYNIRNDDTERPYRESSSDSDDPSSRTAIRIARQRGAQEDPLSPISEHNWYQGNFERAALICVMCPTQYQDQLLSNFIESLRSPVVMPTFRCHSIWLGQMAQRSKRSPALVWAIRAISIAQLGKTAHDEALTQTSRRVYGKALMKLNEALQDREEGLSSDTLSATVLLSIYEIFNCTAIDGNSWVKHAGGAGHLIRLRGPDRHRTGFGLTVFRACRYSLVMEAFQNRQPCFLDQPEWRSMCWDIYKESAIHGVLPMANEEYFQEFVAFPGLLRDVLAMVQAPDPSTEDLQATLRRGLARRQTFQDVYSRMDAEFQRSGMAPVSQQSAFNDTQFPEVYHYPDIHIASMYCGYWSVSCLLNVALLGIEARLARLYNTGRQSPDRGPDEVEEEFIMPNGVTIIHRRARRPFFDAAAKISSHPYMEENQLHARNVCKSVEFMASTPFLGPLFLVMSLRLVLRVFAGASERSWVIKQLDMIGGRMGLAKSAVEEYKVQYAGRPAPGFAGVITSLPERTA</sequence>
<evidence type="ECO:0000259" key="2">
    <source>
        <dbReference type="PROSITE" id="PS50048"/>
    </source>
</evidence>